<dbReference type="EMBL" id="PGFJ01000002">
    <property type="protein sequence ID" value="PJJ80511.1"/>
    <property type="molecule type" value="Genomic_DNA"/>
</dbReference>
<feature type="transmembrane region" description="Helical" evidence="1">
    <location>
        <begin position="12"/>
        <end position="30"/>
    </location>
</feature>
<evidence type="ECO:0000259" key="2">
    <source>
        <dbReference type="Pfam" id="PF07786"/>
    </source>
</evidence>
<keyword evidence="1" id="KW-0472">Membrane</keyword>
<keyword evidence="1" id="KW-1133">Transmembrane helix</keyword>
<sequence length="397" mass="45075">MFDQPNSYCYSIKVLLLIIFVKTLIMNAVAPIAKKRIDSIDIVRGIVMIIMALDHTRDFFTDSSADPTDLTRVSTALFLTRFITHYCAATFVFLAGTGAFLSISRGKTKWEACKFLVSRGLWLIILELTIIHWGWGFGYFLQVIWAIGVSMIVLGVMVFLPVSVITALGLIMIFGHDLFDRLKPTDFTGAESTLWSFLHVQGVVKLFGEDVFILYPLIPWVGVMMAGYGFGKLYTIDAPTRKKYLRLIGCSAILLFVLIRSFNFYGDPSLWTEQGSVIRTVLSFINVSKYPPSLDYLLITLGPVILLLSFLEDVQNSLTNVAVLFGRVALFYYILHLYLIHGLAILIAAISGSTKGLSFSLPVVYLLWALVIFILYFPCRWFMQYKRTHNQWWLSYF</sequence>
<feature type="domain" description="Heparan-alpha-glucosaminide N-acetyltransferase catalytic" evidence="2">
    <location>
        <begin position="36"/>
        <end position="241"/>
    </location>
</feature>
<organism evidence="3 4">
    <name type="scientific">Mucilaginibacter auburnensis</name>
    <dbReference type="NCBI Taxonomy" id="1457233"/>
    <lineage>
        <taxon>Bacteria</taxon>
        <taxon>Pseudomonadati</taxon>
        <taxon>Bacteroidota</taxon>
        <taxon>Sphingobacteriia</taxon>
        <taxon>Sphingobacteriales</taxon>
        <taxon>Sphingobacteriaceae</taxon>
        <taxon>Mucilaginibacter</taxon>
    </lineage>
</organism>
<protein>
    <submittedName>
        <fullName evidence="3">Putative membrane protein</fullName>
    </submittedName>
</protein>
<feature type="transmembrane region" description="Helical" evidence="1">
    <location>
        <begin position="243"/>
        <end position="262"/>
    </location>
</feature>
<reference evidence="3 4" key="1">
    <citation type="submission" date="2017-11" db="EMBL/GenBank/DDBJ databases">
        <title>Genomic Encyclopedia of Archaeal and Bacterial Type Strains, Phase II (KMG-II): From Individual Species to Whole Genera.</title>
        <authorList>
            <person name="Goeker M."/>
        </authorList>
    </citation>
    <scope>NUCLEOTIDE SEQUENCE [LARGE SCALE GENOMIC DNA]</scope>
    <source>
        <strain evidence="3 4">DSM 28175</strain>
    </source>
</reference>
<dbReference type="Proteomes" id="UP000242687">
    <property type="component" value="Unassembled WGS sequence"/>
</dbReference>
<feature type="transmembrane region" description="Helical" evidence="1">
    <location>
        <begin position="293"/>
        <end position="311"/>
    </location>
</feature>
<feature type="transmembrane region" description="Helical" evidence="1">
    <location>
        <begin position="143"/>
        <end position="175"/>
    </location>
</feature>
<keyword evidence="1" id="KW-0812">Transmembrane</keyword>
<feature type="transmembrane region" description="Helical" evidence="1">
    <location>
        <begin position="83"/>
        <end position="104"/>
    </location>
</feature>
<dbReference type="InterPro" id="IPR012429">
    <property type="entry name" value="HGSNAT_cat"/>
</dbReference>
<evidence type="ECO:0000313" key="4">
    <source>
        <dbReference type="Proteomes" id="UP000242687"/>
    </source>
</evidence>
<feature type="transmembrane region" description="Helical" evidence="1">
    <location>
        <begin position="213"/>
        <end position="231"/>
    </location>
</feature>
<keyword evidence="4" id="KW-1185">Reference proteome</keyword>
<comment type="caution">
    <text evidence="3">The sequence shown here is derived from an EMBL/GenBank/DDBJ whole genome shotgun (WGS) entry which is preliminary data.</text>
</comment>
<dbReference type="PANTHER" id="PTHR40407:SF1">
    <property type="entry name" value="HEPARAN-ALPHA-GLUCOSAMINIDE N-ACETYLTRANSFERASE CATALYTIC DOMAIN-CONTAINING PROTEIN"/>
    <property type="match status" value="1"/>
</dbReference>
<name>A0A2H9VQB0_9SPHI</name>
<dbReference type="PANTHER" id="PTHR40407">
    <property type="entry name" value="MEMBRANE PROTEIN-LIKE PROTEIN"/>
    <property type="match status" value="1"/>
</dbReference>
<feature type="transmembrane region" description="Helical" evidence="1">
    <location>
        <begin position="357"/>
        <end position="377"/>
    </location>
</feature>
<dbReference type="Pfam" id="PF07786">
    <property type="entry name" value="HGSNAT_cat"/>
    <property type="match status" value="1"/>
</dbReference>
<proteinExistence type="predicted"/>
<accession>A0A2H9VQB0</accession>
<evidence type="ECO:0000313" key="3">
    <source>
        <dbReference type="EMBL" id="PJJ80511.1"/>
    </source>
</evidence>
<gene>
    <name evidence="3" type="ORF">CLV57_3662</name>
</gene>
<feature type="transmembrane region" description="Helical" evidence="1">
    <location>
        <begin position="331"/>
        <end position="351"/>
    </location>
</feature>
<dbReference type="AlphaFoldDB" id="A0A2H9VQB0"/>
<feature type="transmembrane region" description="Helical" evidence="1">
    <location>
        <begin position="116"/>
        <end position="137"/>
    </location>
</feature>
<evidence type="ECO:0000256" key="1">
    <source>
        <dbReference type="SAM" id="Phobius"/>
    </source>
</evidence>